<organism evidence="2 3">
    <name type="scientific">Sphaerisporangium rufum</name>
    <dbReference type="NCBI Taxonomy" id="1381558"/>
    <lineage>
        <taxon>Bacteria</taxon>
        <taxon>Bacillati</taxon>
        <taxon>Actinomycetota</taxon>
        <taxon>Actinomycetes</taxon>
        <taxon>Streptosporangiales</taxon>
        <taxon>Streptosporangiaceae</taxon>
        <taxon>Sphaerisporangium</taxon>
    </lineage>
</organism>
<dbReference type="InterPro" id="IPR025289">
    <property type="entry name" value="DUF4081"/>
</dbReference>
<protein>
    <submittedName>
        <fullName evidence="2">N-acetyltransferase GCN5</fullName>
    </submittedName>
</protein>
<dbReference type="EMBL" id="BOOU01000045">
    <property type="protein sequence ID" value="GII78193.1"/>
    <property type="molecule type" value="Genomic_DNA"/>
</dbReference>
<dbReference type="SUPFAM" id="SSF55729">
    <property type="entry name" value="Acyl-CoA N-acyltransferases (Nat)"/>
    <property type="match status" value="1"/>
</dbReference>
<proteinExistence type="predicted"/>
<comment type="caution">
    <text evidence="2">The sequence shown here is derived from an EMBL/GenBank/DDBJ whole genome shotgun (WGS) entry which is preliminary data.</text>
</comment>
<dbReference type="Pfam" id="PF13312">
    <property type="entry name" value="DUF4081"/>
    <property type="match status" value="1"/>
</dbReference>
<dbReference type="Pfam" id="PF00583">
    <property type="entry name" value="Acetyltransf_1"/>
    <property type="match status" value="1"/>
</dbReference>
<dbReference type="PROSITE" id="PS51186">
    <property type="entry name" value="GNAT"/>
    <property type="match status" value="1"/>
</dbReference>
<keyword evidence="3" id="KW-1185">Reference proteome</keyword>
<dbReference type="GO" id="GO:0016747">
    <property type="term" value="F:acyltransferase activity, transferring groups other than amino-acyl groups"/>
    <property type="evidence" value="ECO:0007669"/>
    <property type="project" value="InterPro"/>
</dbReference>
<sequence length="263" mass="28304">MLTILDADPVANVFVASRVRAVGLNPARLGGQMWGFGPRGAMTSLCYAGANLVPVNAGSEAVQAFADRARRQGRRCSSIVGQATAVEGLWERLEPYWGPARAIRWAQPVMAIAAPSPVPPDPLVRQVRPDEFGTLLPACVAMFTEEVGISPDLGDGGALYRSRVAELIRIGRSYARIEDGQVVFKAEVGAVTPQACQIQGVWVHPDRRGQGYAAPGMAAVVAMTLRNFAPTVTLYVNDFNQPARAAYRRAGFVEVDTFMSVLF</sequence>
<dbReference type="AlphaFoldDB" id="A0A919V1T4"/>
<dbReference type="Gene3D" id="3.40.630.30">
    <property type="match status" value="1"/>
</dbReference>
<evidence type="ECO:0000313" key="2">
    <source>
        <dbReference type="EMBL" id="GII78193.1"/>
    </source>
</evidence>
<dbReference type="PIRSF" id="PIRSF021603">
    <property type="entry name" value="UCP21603_acetyltransf"/>
    <property type="match status" value="1"/>
</dbReference>
<dbReference type="InterPro" id="IPR016181">
    <property type="entry name" value="Acyl_CoA_acyltransferase"/>
</dbReference>
<dbReference type="InterPro" id="IPR016794">
    <property type="entry name" value="UCP21603_acetyltransf"/>
</dbReference>
<name>A0A919V1T4_9ACTN</name>
<evidence type="ECO:0000259" key="1">
    <source>
        <dbReference type="PROSITE" id="PS51186"/>
    </source>
</evidence>
<accession>A0A919V1T4</accession>
<dbReference type="Proteomes" id="UP000655287">
    <property type="component" value="Unassembled WGS sequence"/>
</dbReference>
<feature type="domain" description="N-acetyltransferase" evidence="1">
    <location>
        <begin position="122"/>
        <end position="263"/>
    </location>
</feature>
<evidence type="ECO:0000313" key="3">
    <source>
        <dbReference type="Proteomes" id="UP000655287"/>
    </source>
</evidence>
<gene>
    <name evidence="2" type="ORF">Sru01_31750</name>
</gene>
<dbReference type="InterPro" id="IPR000182">
    <property type="entry name" value="GNAT_dom"/>
</dbReference>
<reference evidence="2" key="1">
    <citation type="submission" date="2021-01" db="EMBL/GenBank/DDBJ databases">
        <title>Whole genome shotgun sequence of Sphaerisporangium rufum NBRC 109079.</title>
        <authorList>
            <person name="Komaki H."/>
            <person name="Tamura T."/>
        </authorList>
    </citation>
    <scope>NUCLEOTIDE SEQUENCE</scope>
    <source>
        <strain evidence="2">NBRC 109079</strain>
    </source>
</reference>